<keyword evidence="1 2" id="KW-0238">DNA-binding</keyword>
<dbReference type="InterPro" id="IPR041474">
    <property type="entry name" value="NicS_C"/>
</dbReference>
<reference evidence="5 6" key="1">
    <citation type="submission" date="2017-09" db="EMBL/GenBank/DDBJ databases">
        <authorList>
            <person name="Varghese N."/>
            <person name="Submissions S."/>
        </authorList>
    </citation>
    <scope>NUCLEOTIDE SEQUENCE [LARGE SCALE GENOMIC DNA]</scope>
    <source>
        <strain evidence="5 6">OK806</strain>
    </source>
</reference>
<feature type="domain" description="HTH tetR-type" evidence="4">
    <location>
        <begin position="44"/>
        <end position="104"/>
    </location>
</feature>
<dbReference type="Pfam" id="PF17938">
    <property type="entry name" value="TetR_C_29"/>
    <property type="match status" value="1"/>
</dbReference>
<evidence type="ECO:0000256" key="1">
    <source>
        <dbReference type="ARBA" id="ARBA00023125"/>
    </source>
</evidence>
<dbReference type="SUPFAM" id="SSF46689">
    <property type="entry name" value="Homeodomain-like"/>
    <property type="match status" value="1"/>
</dbReference>
<dbReference type="Gene3D" id="1.10.357.10">
    <property type="entry name" value="Tetracycline Repressor, domain 2"/>
    <property type="match status" value="1"/>
</dbReference>
<dbReference type="PANTHER" id="PTHR30328">
    <property type="entry name" value="TRANSCRIPTIONAL REPRESSOR"/>
    <property type="match status" value="1"/>
</dbReference>
<sequence length="256" mass="28730">MCIDCRPPNHSTLSMPSKKPSSSAKALSADMPAAPATRRQQLASKTRERMLKIAIREFADKGYSGARVETIASRSKVNIRMIYHYFGGKEKLYVEVLEHVLARLREAELAVTLDVHTVDPAAGIIQLYDFTEGHFSAHPELLCLLSWENLNRARYLKLSKVIQAMSSPVLDKLRTLIRRGETGGTLRRGIDPLHLYVTLVSLAYFHKSNAYTLSRMFDTDMLAASWQVAHKEQAHELVRGFLRKGTVRQPLAVASA</sequence>
<dbReference type="AlphaFoldDB" id="A0A7Z7IDC0"/>
<dbReference type="InterPro" id="IPR001647">
    <property type="entry name" value="HTH_TetR"/>
</dbReference>
<feature type="region of interest" description="Disordered" evidence="3">
    <location>
        <begin position="1"/>
        <end position="42"/>
    </location>
</feature>
<dbReference type="PROSITE" id="PS50977">
    <property type="entry name" value="HTH_TETR_2"/>
    <property type="match status" value="1"/>
</dbReference>
<keyword evidence="6" id="KW-1185">Reference proteome</keyword>
<protein>
    <submittedName>
        <fullName evidence="5">Transcriptional regulator, TetR family</fullName>
    </submittedName>
</protein>
<feature type="DNA-binding region" description="H-T-H motif" evidence="2">
    <location>
        <begin position="67"/>
        <end position="86"/>
    </location>
</feature>
<dbReference type="PRINTS" id="PR00455">
    <property type="entry name" value="HTHTETR"/>
</dbReference>
<proteinExistence type="predicted"/>
<gene>
    <name evidence="5" type="ORF">SAMN05446927_7270</name>
</gene>
<accession>A0A7Z7IDC0</accession>
<dbReference type="Pfam" id="PF00440">
    <property type="entry name" value="TetR_N"/>
    <property type="match status" value="1"/>
</dbReference>
<dbReference type="InterPro" id="IPR036271">
    <property type="entry name" value="Tet_transcr_reg_TetR-rel_C_sf"/>
</dbReference>
<feature type="compositionally biased region" description="Low complexity" evidence="3">
    <location>
        <begin position="11"/>
        <end position="29"/>
    </location>
</feature>
<comment type="caution">
    <text evidence="5">The sequence shown here is derived from an EMBL/GenBank/DDBJ whole genome shotgun (WGS) entry which is preliminary data.</text>
</comment>
<dbReference type="InterPro" id="IPR009057">
    <property type="entry name" value="Homeodomain-like_sf"/>
</dbReference>
<organism evidence="5 6">
    <name type="scientific">Caballeronia arationis</name>
    <dbReference type="NCBI Taxonomy" id="1777142"/>
    <lineage>
        <taxon>Bacteria</taxon>
        <taxon>Pseudomonadati</taxon>
        <taxon>Pseudomonadota</taxon>
        <taxon>Betaproteobacteria</taxon>
        <taxon>Burkholderiales</taxon>
        <taxon>Burkholderiaceae</taxon>
        <taxon>Caballeronia</taxon>
    </lineage>
</organism>
<dbReference type="InterPro" id="IPR050109">
    <property type="entry name" value="HTH-type_TetR-like_transc_reg"/>
</dbReference>
<dbReference type="SUPFAM" id="SSF48498">
    <property type="entry name" value="Tetracyclin repressor-like, C-terminal domain"/>
    <property type="match status" value="1"/>
</dbReference>
<name>A0A7Z7IDC0_9BURK</name>
<dbReference type="Proteomes" id="UP000219522">
    <property type="component" value="Unassembled WGS sequence"/>
</dbReference>
<evidence type="ECO:0000256" key="3">
    <source>
        <dbReference type="SAM" id="MobiDB-lite"/>
    </source>
</evidence>
<dbReference type="PANTHER" id="PTHR30328:SF54">
    <property type="entry name" value="HTH-TYPE TRANSCRIPTIONAL REPRESSOR SCO4008"/>
    <property type="match status" value="1"/>
</dbReference>
<dbReference type="EMBL" id="OCSU01000003">
    <property type="protein sequence ID" value="SOE88650.1"/>
    <property type="molecule type" value="Genomic_DNA"/>
</dbReference>
<evidence type="ECO:0000313" key="6">
    <source>
        <dbReference type="Proteomes" id="UP000219522"/>
    </source>
</evidence>
<dbReference type="GO" id="GO:0003677">
    <property type="term" value="F:DNA binding"/>
    <property type="evidence" value="ECO:0007669"/>
    <property type="project" value="UniProtKB-UniRule"/>
</dbReference>
<evidence type="ECO:0000313" key="5">
    <source>
        <dbReference type="EMBL" id="SOE88650.1"/>
    </source>
</evidence>
<evidence type="ECO:0000256" key="2">
    <source>
        <dbReference type="PROSITE-ProRule" id="PRU00335"/>
    </source>
</evidence>
<evidence type="ECO:0000259" key="4">
    <source>
        <dbReference type="PROSITE" id="PS50977"/>
    </source>
</evidence>